<gene>
    <name evidence="1" type="ORF">EC973_001600</name>
</gene>
<name>A0A8H7BPR9_9FUNG</name>
<dbReference type="GO" id="GO:0005737">
    <property type="term" value="C:cytoplasm"/>
    <property type="evidence" value="ECO:0007669"/>
    <property type="project" value="TreeGrafter"/>
</dbReference>
<dbReference type="PANTHER" id="PTHR28086">
    <property type="entry name" value="UPF0662 PROTEIN YPL260W"/>
    <property type="match status" value="1"/>
</dbReference>
<dbReference type="Proteomes" id="UP000605846">
    <property type="component" value="Unassembled WGS sequence"/>
</dbReference>
<dbReference type="AlphaFoldDB" id="A0A8H7BPR9"/>
<evidence type="ECO:0000313" key="2">
    <source>
        <dbReference type="Proteomes" id="UP000605846"/>
    </source>
</evidence>
<comment type="caution">
    <text evidence="1">The sequence shown here is derived from an EMBL/GenBank/DDBJ whole genome shotgun (WGS) entry which is preliminary data.</text>
</comment>
<proteinExistence type="predicted"/>
<dbReference type="GO" id="GO:0005634">
    <property type="term" value="C:nucleus"/>
    <property type="evidence" value="ECO:0007669"/>
    <property type="project" value="TreeGrafter"/>
</dbReference>
<dbReference type="Pfam" id="PF10303">
    <property type="entry name" value="DUF2408"/>
    <property type="match status" value="2"/>
</dbReference>
<sequence length="419" mass="48386">MPLRLETEDEIKRLSDLRGGVLLTEDTQLNRTDDVLDEVCQMLSLCFLSLGKTRESPAVYSQVVAIKHCFDRLDEFGIYAEEFLEPYEKKLKDIEQIITIDERNKALPEAVMQILKYKFLQCKKIYARLLSAIHEVSPELLPIRNRLLRIRRQLIIIACKSDFKADDILPFQEELREIDGQRVDGKFIAEDGSIPAGQAVIVGLLDQDYSFAHDLIIATQPDFSPALQSLRERLVEIKQHLERLELTHKWTLRQTDLFSYQHQLHDIVKMRHDDDPDPERRGKFVDEHGQIPEGQTVLNFLLHKCYRMILILLIESVPVSEALTPIYNQLTSVRQCLIAVKEIGAPCSPEELYPYQMKLASIDQLRKDGKFYDDRGHIPEGQALCVSTLEECYHILDELREEEEPKSETDIKSEAKATS</sequence>
<accession>A0A8H7BPR9</accession>
<protein>
    <submittedName>
        <fullName evidence="1">Uncharacterized protein</fullName>
    </submittedName>
</protein>
<dbReference type="OrthoDB" id="2011986at2759"/>
<evidence type="ECO:0000313" key="1">
    <source>
        <dbReference type="EMBL" id="KAF7723816.1"/>
    </source>
</evidence>
<reference evidence="1" key="1">
    <citation type="submission" date="2020-01" db="EMBL/GenBank/DDBJ databases">
        <title>Genome Sequencing of Three Apophysomyces-Like Fungal Strains Confirms a Novel Fungal Genus in the Mucoromycota with divergent Burkholderia-like Endosymbiotic Bacteria.</title>
        <authorList>
            <person name="Stajich J.E."/>
            <person name="Macias A.M."/>
            <person name="Carter-House D."/>
            <person name="Lovett B."/>
            <person name="Kasson L.R."/>
            <person name="Berry K."/>
            <person name="Grigoriev I."/>
            <person name="Chang Y."/>
            <person name="Spatafora J."/>
            <person name="Kasson M.T."/>
        </authorList>
    </citation>
    <scope>NUCLEOTIDE SEQUENCE</scope>
    <source>
        <strain evidence="1">NRRL A-21654</strain>
    </source>
</reference>
<dbReference type="EMBL" id="JABAYA010000139">
    <property type="protein sequence ID" value="KAF7723816.1"/>
    <property type="molecule type" value="Genomic_DNA"/>
</dbReference>
<dbReference type="PANTHER" id="PTHR28086:SF1">
    <property type="entry name" value="CU(2+) SUPPRESSING AND BLEOMYCIN SENSITIVE PROTEIN 1"/>
    <property type="match status" value="1"/>
</dbReference>
<keyword evidence="2" id="KW-1185">Reference proteome</keyword>
<organism evidence="1 2">
    <name type="scientific">Apophysomyces ossiformis</name>
    <dbReference type="NCBI Taxonomy" id="679940"/>
    <lineage>
        <taxon>Eukaryota</taxon>
        <taxon>Fungi</taxon>
        <taxon>Fungi incertae sedis</taxon>
        <taxon>Mucoromycota</taxon>
        <taxon>Mucoromycotina</taxon>
        <taxon>Mucoromycetes</taxon>
        <taxon>Mucorales</taxon>
        <taxon>Mucorineae</taxon>
        <taxon>Mucoraceae</taxon>
        <taxon>Apophysomyces</taxon>
    </lineage>
</organism>
<dbReference type="InterPro" id="IPR018810">
    <property type="entry name" value="UPF0662"/>
</dbReference>